<dbReference type="InterPro" id="IPR006860">
    <property type="entry name" value="FecR"/>
</dbReference>
<organism evidence="3 4">
    <name type="scientific">Candidatus Ozemobacter sibiricus</name>
    <dbReference type="NCBI Taxonomy" id="2268124"/>
    <lineage>
        <taxon>Bacteria</taxon>
        <taxon>Candidatus Ozemobacteria</taxon>
        <taxon>Candidatus Ozemobacterales</taxon>
        <taxon>Candidatus Ozemobacteraceae</taxon>
        <taxon>Candidatus Ozemobacter</taxon>
    </lineage>
</organism>
<dbReference type="PANTHER" id="PTHR38731:SF1">
    <property type="entry name" value="FECR PROTEIN DOMAIN-CONTAINING PROTEIN"/>
    <property type="match status" value="1"/>
</dbReference>
<evidence type="ECO:0000256" key="1">
    <source>
        <dbReference type="SAM" id="SignalP"/>
    </source>
</evidence>
<feature type="domain" description="FecR protein" evidence="2">
    <location>
        <begin position="66"/>
        <end position="153"/>
    </location>
</feature>
<comment type="caution">
    <text evidence="3">The sequence shown here is derived from an EMBL/GenBank/DDBJ whole genome shotgun (WGS) entry which is preliminary data.</text>
</comment>
<feature type="signal peptide" evidence="1">
    <location>
        <begin position="1"/>
        <end position="22"/>
    </location>
</feature>
<dbReference type="Pfam" id="PF04773">
    <property type="entry name" value="FecR"/>
    <property type="match status" value="1"/>
</dbReference>
<dbReference type="EMBL" id="QOQW01000010">
    <property type="protein sequence ID" value="RCK79743.1"/>
    <property type="molecule type" value="Genomic_DNA"/>
</dbReference>
<sequence>MRNRNTILALAACLLVAVAGFAADDAAPQPLDVKLNIVAGQVKLTRVGKTLADVLTTGVPLFPGDLIETLRESKAELVYGDGAIMRIKPQTLIEVQPFSLKIFKGKMWHKFTKRGTEFVIDTPSLVAGIRGTVFDVAVSSRGKAVLSVMEGAVAVTGKTRSPKRFLVKSGCSTHAEPGEDPVPPYKFNLERKNVEWAEAEWVAGDRSIDQLFINYLNLKSEYGENDPRTLEALQALEAAKKAKAAEPKKQKK</sequence>
<feature type="chain" id="PRO_5016727562" description="FecR protein domain-containing protein" evidence="1">
    <location>
        <begin position="23"/>
        <end position="252"/>
    </location>
</feature>
<evidence type="ECO:0000259" key="2">
    <source>
        <dbReference type="Pfam" id="PF04773"/>
    </source>
</evidence>
<evidence type="ECO:0000313" key="4">
    <source>
        <dbReference type="Proteomes" id="UP000252355"/>
    </source>
</evidence>
<dbReference type="Gene3D" id="2.60.120.1440">
    <property type="match status" value="1"/>
</dbReference>
<name>A0A367ZNQ4_9BACT</name>
<dbReference type="PANTHER" id="PTHR38731">
    <property type="entry name" value="LIPL45-RELATED LIPOPROTEIN-RELATED"/>
    <property type="match status" value="1"/>
</dbReference>
<protein>
    <recommendedName>
        <fullName evidence="2">FecR protein domain-containing protein</fullName>
    </recommendedName>
</protein>
<gene>
    <name evidence="3" type="ORF">OZSIB_3897</name>
</gene>
<dbReference type="AlphaFoldDB" id="A0A367ZNQ4"/>
<evidence type="ECO:0000313" key="3">
    <source>
        <dbReference type="EMBL" id="RCK79743.1"/>
    </source>
</evidence>
<proteinExistence type="predicted"/>
<dbReference type="Proteomes" id="UP000252355">
    <property type="component" value="Unassembled WGS sequence"/>
</dbReference>
<keyword evidence="1" id="KW-0732">Signal</keyword>
<reference evidence="3 4" key="1">
    <citation type="submission" date="2018-05" db="EMBL/GenBank/DDBJ databases">
        <title>A metagenomic window into the 2 km-deep terrestrial subsurface aquifer revealed taxonomically and functionally diverse microbial community comprising novel uncultured bacterial lineages.</title>
        <authorList>
            <person name="Kadnikov V.V."/>
            <person name="Mardanov A.V."/>
            <person name="Beletsky A.V."/>
            <person name="Banks D."/>
            <person name="Pimenov N.V."/>
            <person name="Frank Y.A."/>
            <person name="Karnachuk O.V."/>
            <person name="Ravin N.V."/>
        </authorList>
    </citation>
    <scope>NUCLEOTIDE SEQUENCE [LARGE SCALE GENOMIC DNA]</scope>
    <source>
        <strain evidence="3">BY5</strain>
    </source>
</reference>
<accession>A0A367ZNQ4</accession>